<sequence>MQKSMILIAATFAAATTPALATTGTVVEFAFKQSELSTPAKRDLLLDRIEETSLNYCDTGSPLATNAAIKRCAADLKEQFITAIDHDELTLLAESEARAPFRTASR</sequence>
<keyword evidence="1" id="KW-0732">Signal</keyword>
<organism evidence="2 3">
    <name type="scientific">Altererythrobacter xiamenensis</name>
    <dbReference type="NCBI Taxonomy" id="1316679"/>
    <lineage>
        <taxon>Bacteria</taxon>
        <taxon>Pseudomonadati</taxon>
        <taxon>Pseudomonadota</taxon>
        <taxon>Alphaproteobacteria</taxon>
        <taxon>Sphingomonadales</taxon>
        <taxon>Erythrobacteraceae</taxon>
        <taxon>Altererythrobacter</taxon>
    </lineage>
</organism>
<protein>
    <submittedName>
        <fullName evidence="2">UrcA family protein</fullName>
    </submittedName>
</protein>
<gene>
    <name evidence="2" type="ORF">SAMN06297468_1444</name>
</gene>
<keyword evidence="3" id="KW-1185">Reference proteome</keyword>
<dbReference type="RefSeq" id="WP_159456610.1">
    <property type="nucleotide sequence ID" value="NZ_FXWG01000002.1"/>
</dbReference>
<evidence type="ECO:0000256" key="1">
    <source>
        <dbReference type="SAM" id="SignalP"/>
    </source>
</evidence>
<dbReference type="NCBIfam" id="TIGR04433">
    <property type="entry name" value="UrcA_uranyl"/>
    <property type="match status" value="1"/>
</dbReference>
<feature type="chain" id="PRO_5012215780" evidence="1">
    <location>
        <begin position="22"/>
        <end position="106"/>
    </location>
</feature>
<name>A0A1Y6FA10_9SPHN</name>
<dbReference type="OrthoDB" id="7433477at2"/>
<dbReference type="AlphaFoldDB" id="A0A1Y6FA10"/>
<dbReference type="EMBL" id="FXWG01000002">
    <property type="protein sequence ID" value="SMQ69223.1"/>
    <property type="molecule type" value="Genomic_DNA"/>
</dbReference>
<proteinExistence type="predicted"/>
<dbReference type="Proteomes" id="UP000194420">
    <property type="component" value="Unassembled WGS sequence"/>
</dbReference>
<evidence type="ECO:0000313" key="2">
    <source>
        <dbReference type="EMBL" id="SMQ69223.1"/>
    </source>
</evidence>
<dbReference type="InterPro" id="IPR030972">
    <property type="entry name" value="UrcA_uranyl"/>
</dbReference>
<reference evidence="3" key="1">
    <citation type="submission" date="2017-04" db="EMBL/GenBank/DDBJ databases">
        <authorList>
            <person name="Varghese N."/>
            <person name="Submissions S."/>
        </authorList>
    </citation>
    <scope>NUCLEOTIDE SEQUENCE [LARGE SCALE GENOMIC DNA]</scope>
</reference>
<accession>A0A1Y6FA10</accession>
<feature type="signal peptide" evidence="1">
    <location>
        <begin position="1"/>
        <end position="21"/>
    </location>
</feature>
<evidence type="ECO:0000313" key="3">
    <source>
        <dbReference type="Proteomes" id="UP000194420"/>
    </source>
</evidence>